<dbReference type="EMBL" id="BGZK01010699">
    <property type="protein sequence ID" value="GBP03696.1"/>
    <property type="molecule type" value="Genomic_DNA"/>
</dbReference>
<dbReference type="InterPro" id="IPR011330">
    <property type="entry name" value="Glyco_hydro/deAcase_b/a-brl"/>
</dbReference>
<comment type="caution">
    <text evidence="1">The sequence shown here is derived from an EMBL/GenBank/DDBJ whole genome shotgun (WGS) entry which is preliminary data.</text>
</comment>
<dbReference type="SUPFAM" id="SSF88713">
    <property type="entry name" value="Glycoside hydrolase/deacetylase"/>
    <property type="match status" value="1"/>
</dbReference>
<keyword evidence="2" id="KW-1185">Reference proteome</keyword>
<dbReference type="InterPro" id="IPR027291">
    <property type="entry name" value="Glyco_hydro_38_N_sf"/>
</dbReference>
<reference evidence="1 2" key="1">
    <citation type="journal article" date="2019" name="Commun. Biol.">
        <title>The bagworm genome reveals a unique fibroin gene that provides high tensile strength.</title>
        <authorList>
            <person name="Kono N."/>
            <person name="Nakamura H."/>
            <person name="Ohtoshi R."/>
            <person name="Tomita M."/>
            <person name="Numata K."/>
            <person name="Arakawa K."/>
        </authorList>
    </citation>
    <scope>NUCLEOTIDE SEQUENCE [LARGE SCALE GENOMIC DNA]</scope>
</reference>
<evidence type="ECO:0000313" key="2">
    <source>
        <dbReference type="Proteomes" id="UP000299102"/>
    </source>
</evidence>
<dbReference type="Proteomes" id="UP000299102">
    <property type="component" value="Unassembled WGS sequence"/>
</dbReference>
<dbReference type="STRING" id="151549.A0A4C1SP64"/>
<protein>
    <submittedName>
        <fullName evidence="1">Lysosomal alpha-mannosidase</fullName>
    </submittedName>
</protein>
<proteinExistence type="predicted"/>
<feature type="non-terminal residue" evidence="1">
    <location>
        <position position="54"/>
    </location>
</feature>
<accession>A0A4C1SP64</accession>
<dbReference type="OrthoDB" id="2016903at2759"/>
<dbReference type="GO" id="GO:0016787">
    <property type="term" value="F:hydrolase activity"/>
    <property type="evidence" value="ECO:0007669"/>
    <property type="project" value="UniProtKB-ARBA"/>
</dbReference>
<gene>
    <name evidence="1" type="primary">MAN2B1</name>
    <name evidence="1" type="ORF">EVAR_71640_1</name>
</gene>
<organism evidence="1 2">
    <name type="scientific">Eumeta variegata</name>
    <name type="common">Bagworm moth</name>
    <name type="synonym">Eumeta japonica</name>
    <dbReference type="NCBI Taxonomy" id="151549"/>
    <lineage>
        <taxon>Eukaryota</taxon>
        <taxon>Metazoa</taxon>
        <taxon>Ecdysozoa</taxon>
        <taxon>Arthropoda</taxon>
        <taxon>Hexapoda</taxon>
        <taxon>Insecta</taxon>
        <taxon>Pterygota</taxon>
        <taxon>Neoptera</taxon>
        <taxon>Endopterygota</taxon>
        <taxon>Lepidoptera</taxon>
        <taxon>Glossata</taxon>
        <taxon>Ditrysia</taxon>
        <taxon>Tineoidea</taxon>
        <taxon>Psychidae</taxon>
        <taxon>Oiketicinae</taxon>
        <taxon>Eumeta</taxon>
    </lineage>
</organism>
<dbReference type="AlphaFoldDB" id="A0A4C1SP64"/>
<dbReference type="GO" id="GO:0005975">
    <property type="term" value="P:carbohydrate metabolic process"/>
    <property type="evidence" value="ECO:0007669"/>
    <property type="project" value="InterPro"/>
</dbReference>
<dbReference type="Gene3D" id="3.20.110.10">
    <property type="entry name" value="Glycoside hydrolase 38, N terminal domain"/>
    <property type="match status" value="1"/>
</dbReference>
<name>A0A4C1SP64_EUMVA</name>
<evidence type="ECO:0000313" key="1">
    <source>
        <dbReference type="EMBL" id="GBP03696.1"/>
    </source>
</evidence>
<sequence length="54" mass="6138">MIWSFANLDEAAHLFTGALYNQYQPPPGFCFDILCADEPIIDGKHSPDNNVKRR</sequence>